<sequence length="259" mass="27949">MQLYFRAAPCRRLLSSLVLASIGALIAPSANAMRPFDGTDAAVAEKGMFELELGGGYLRQTGGRMRTLPFAVLNFGLGADTEFVAEGRVQTGIDRTDTPYRTGLNDTQVSLKHVLRRGSLQDGGSGISVAVECSALLPGYHGEHGNGGECAAIASQRFEWGAVHLNVASERDREHHWGQFHGLIFEGPEDWTVHPVVELTHEHTAGEPSANGKLAGLVWKIGEELALDAAVRRVRTDGAHLTELRFGLTWGLDMNGSHN</sequence>
<feature type="signal peptide" evidence="1">
    <location>
        <begin position="1"/>
        <end position="32"/>
    </location>
</feature>
<keyword evidence="1" id="KW-0732">Signal</keyword>
<protein>
    <recommendedName>
        <fullName evidence="4">Transporter</fullName>
    </recommendedName>
</protein>
<dbReference type="Proteomes" id="UP001204621">
    <property type="component" value="Unassembled WGS sequence"/>
</dbReference>
<gene>
    <name evidence="2" type="ORF">NX778_12920</name>
</gene>
<name>A0ABT2CYB3_9BURK</name>
<dbReference type="EMBL" id="JANUGU010000003">
    <property type="protein sequence ID" value="MCS0658966.1"/>
    <property type="molecule type" value="Genomic_DNA"/>
</dbReference>
<evidence type="ECO:0008006" key="4">
    <source>
        <dbReference type="Google" id="ProtNLM"/>
    </source>
</evidence>
<reference evidence="2 3" key="1">
    <citation type="submission" date="2022-08" db="EMBL/GenBank/DDBJ databases">
        <title>Reclassification of Massilia species as members of the genera Telluria, Duganella, Pseudoduganella, Mokoshia gen. nov. and Zemynaea gen. nov. using orthogonal and non-orthogonal genome-based approaches.</title>
        <authorList>
            <person name="Bowman J.P."/>
        </authorList>
    </citation>
    <scope>NUCLEOTIDE SEQUENCE [LARGE SCALE GENOMIC DNA]</scope>
    <source>
        <strain evidence="2 3">JCM 31606</strain>
    </source>
</reference>
<proteinExistence type="predicted"/>
<accession>A0ABT2CYB3</accession>
<evidence type="ECO:0000256" key="1">
    <source>
        <dbReference type="SAM" id="SignalP"/>
    </source>
</evidence>
<evidence type="ECO:0000313" key="2">
    <source>
        <dbReference type="EMBL" id="MCS0658966.1"/>
    </source>
</evidence>
<organism evidence="2 3">
    <name type="scientific">Massilia terrae</name>
    <dbReference type="NCBI Taxonomy" id="1811224"/>
    <lineage>
        <taxon>Bacteria</taxon>
        <taxon>Pseudomonadati</taxon>
        <taxon>Pseudomonadota</taxon>
        <taxon>Betaproteobacteria</taxon>
        <taxon>Burkholderiales</taxon>
        <taxon>Oxalobacteraceae</taxon>
        <taxon>Telluria group</taxon>
        <taxon>Massilia</taxon>
    </lineage>
</organism>
<evidence type="ECO:0000313" key="3">
    <source>
        <dbReference type="Proteomes" id="UP001204621"/>
    </source>
</evidence>
<keyword evidence="3" id="KW-1185">Reference proteome</keyword>
<comment type="caution">
    <text evidence="2">The sequence shown here is derived from an EMBL/GenBank/DDBJ whole genome shotgun (WGS) entry which is preliminary data.</text>
</comment>
<dbReference type="RefSeq" id="WP_258812151.1">
    <property type="nucleotide sequence ID" value="NZ_JANUGU010000003.1"/>
</dbReference>
<feature type="chain" id="PRO_5045839235" description="Transporter" evidence="1">
    <location>
        <begin position="33"/>
        <end position="259"/>
    </location>
</feature>